<dbReference type="CDD" id="cd00130">
    <property type="entry name" value="PAS"/>
    <property type="match status" value="1"/>
</dbReference>
<dbReference type="InterPro" id="IPR052162">
    <property type="entry name" value="Sensor_kinase/Photoreceptor"/>
</dbReference>
<feature type="domain" description="PAC" evidence="11">
    <location>
        <begin position="337"/>
        <end position="389"/>
    </location>
</feature>
<dbReference type="PANTHER" id="PTHR43304">
    <property type="entry name" value="PHYTOCHROME-LIKE PROTEIN CPH1"/>
    <property type="match status" value="1"/>
</dbReference>
<dbReference type="Gene3D" id="3.30.565.10">
    <property type="entry name" value="Histidine kinase-like ATPase, C-terminal domain"/>
    <property type="match status" value="1"/>
</dbReference>
<dbReference type="PATRIC" id="fig|1196324.3.peg.2080"/>
<dbReference type="SUPFAM" id="SSF47384">
    <property type="entry name" value="Homodimeric domain of signal transducing histidine kinase"/>
    <property type="match status" value="1"/>
</dbReference>
<dbReference type="Pfam" id="PF00512">
    <property type="entry name" value="HisKA"/>
    <property type="match status" value="1"/>
</dbReference>
<dbReference type="Pfam" id="PF13188">
    <property type="entry name" value="PAS_8"/>
    <property type="match status" value="1"/>
</dbReference>
<dbReference type="InterPro" id="IPR005467">
    <property type="entry name" value="His_kinase_dom"/>
</dbReference>
<dbReference type="CDD" id="cd00082">
    <property type="entry name" value="HisKA"/>
    <property type="match status" value="1"/>
</dbReference>
<evidence type="ECO:0000256" key="7">
    <source>
        <dbReference type="ARBA" id="ARBA00022840"/>
    </source>
</evidence>
<dbReference type="PROSITE" id="PS50109">
    <property type="entry name" value="HIS_KIN"/>
    <property type="match status" value="1"/>
</dbReference>
<dbReference type="InterPro" id="IPR000014">
    <property type="entry name" value="PAS"/>
</dbReference>
<comment type="catalytic activity">
    <reaction evidence="1">
        <text>ATP + protein L-histidine = ADP + protein N-phospho-L-histidine.</text>
        <dbReference type="EC" id="2.7.13.3"/>
    </reaction>
</comment>
<evidence type="ECO:0000259" key="11">
    <source>
        <dbReference type="PROSITE" id="PS50113"/>
    </source>
</evidence>
<evidence type="ECO:0000256" key="8">
    <source>
        <dbReference type="ARBA" id="ARBA00023012"/>
    </source>
</evidence>
<keyword evidence="5" id="KW-0547">Nucleotide-binding</keyword>
<dbReference type="Gene3D" id="1.10.287.130">
    <property type="match status" value="1"/>
</dbReference>
<evidence type="ECO:0000313" key="12">
    <source>
        <dbReference type="EMBL" id="EIT85596.1"/>
    </source>
</evidence>
<feature type="domain" description="PAS" evidence="10">
    <location>
        <begin position="263"/>
        <end position="336"/>
    </location>
</feature>
<keyword evidence="4" id="KW-0808">Transferase</keyword>
<evidence type="ECO:0000256" key="4">
    <source>
        <dbReference type="ARBA" id="ARBA00022679"/>
    </source>
</evidence>
<name>I8J1I7_9BACL</name>
<dbReference type="eggNOG" id="COG4191">
    <property type="taxonomic scope" value="Bacteria"/>
</dbReference>
<evidence type="ECO:0000256" key="2">
    <source>
        <dbReference type="ARBA" id="ARBA00012438"/>
    </source>
</evidence>
<dbReference type="Proteomes" id="UP000004080">
    <property type="component" value="Unassembled WGS sequence"/>
</dbReference>
<evidence type="ECO:0000256" key="3">
    <source>
        <dbReference type="ARBA" id="ARBA00022553"/>
    </source>
</evidence>
<keyword evidence="3" id="KW-0597">Phosphoprotein</keyword>
<reference evidence="12 13" key="1">
    <citation type="journal article" date="2012" name="J. Bacteriol.">
        <title>Genome of Bacillus macauensis ZFHKF-1, a Long-Chain-Forming Bacterium.</title>
        <authorList>
            <person name="Cai L."/>
            <person name="Zhang T."/>
        </authorList>
    </citation>
    <scope>NUCLEOTIDE SEQUENCE [LARGE SCALE GENOMIC DNA]</scope>
    <source>
        <strain evidence="12 13">ZFHKF-1</strain>
    </source>
</reference>
<dbReference type="EC" id="2.7.13.3" evidence="2"/>
<dbReference type="InterPro" id="IPR036097">
    <property type="entry name" value="HisK_dim/P_sf"/>
</dbReference>
<evidence type="ECO:0000256" key="5">
    <source>
        <dbReference type="ARBA" id="ARBA00022741"/>
    </source>
</evidence>
<dbReference type="Pfam" id="PF08447">
    <property type="entry name" value="PAS_3"/>
    <property type="match status" value="1"/>
</dbReference>
<dbReference type="Gene3D" id="3.30.450.20">
    <property type="entry name" value="PAS domain"/>
    <property type="match status" value="3"/>
</dbReference>
<keyword evidence="7" id="KW-0067">ATP-binding</keyword>
<dbReference type="SMART" id="SM00091">
    <property type="entry name" value="PAS"/>
    <property type="match status" value="2"/>
</dbReference>
<protein>
    <recommendedName>
        <fullName evidence="2">histidine kinase</fullName>
        <ecNumber evidence="2">2.7.13.3</ecNumber>
    </recommendedName>
</protein>
<dbReference type="NCBIfam" id="TIGR00229">
    <property type="entry name" value="sensory_box"/>
    <property type="match status" value="2"/>
</dbReference>
<dbReference type="PROSITE" id="PS50112">
    <property type="entry name" value="PAS"/>
    <property type="match status" value="2"/>
</dbReference>
<dbReference type="SUPFAM" id="SSF55785">
    <property type="entry name" value="PYP-like sensor domain (PAS domain)"/>
    <property type="match status" value="3"/>
</dbReference>
<dbReference type="PRINTS" id="PR00344">
    <property type="entry name" value="BCTRLSENSOR"/>
</dbReference>
<dbReference type="GO" id="GO:0000155">
    <property type="term" value="F:phosphorelay sensor kinase activity"/>
    <property type="evidence" value="ECO:0007669"/>
    <property type="project" value="InterPro"/>
</dbReference>
<dbReference type="InterPro" id="IPR035965">
    <property type="entry name" value="PAS-like_dom_sf"/>
</dbReference>
<dbReference type="InterPro" id="IPR000700">
    <property type="entry name" value="PAS-assoc_C"/>
</dbReference>
<dbReference type="InterPro" id="IPR003661">
    <property type="entry name" value="HisK_dim/P_dom"/>
</dbReference>
<dbReference type="Pfam" id="PF13426">
    <property type="entry name" value="PAS_9"/>
    <property type="match status" value="1"/>
</dbReference>
<proteinExistence type="predicted"/>
<dbReference type="OrthoDB" id="9815750at2"/>
<feature type="domain" description="Histidine kinase" evidence="9">
    <location>
        <begin position="402"/>
        <end position="606"/>
    </location>
</feature>
<gene>
    <name evidence="12" type="ORF">A374_10183</name>
</gene>
<dbReference type="PROSITE" id="PS50113">
    <property type="entry name" value="PAC"/>
    <property type="match status" value="2"/>
</dbReference>
<dbReference type="Pfam" id="PF02518">
    <property type="entry name" value="HATPase_c"/>
    <property type="match status" value="1"/>
</dbReference>
<sequence length="617" mass="69862">MKIDPMNEIPVIQLMDAIASGVIVLAEDNTVIYVNDMARNILGIQEKVQGMHYEQASFLAMNESGLPLAFEDFPSQKTKVTGNNVQDELIGVVSPKHMTCKWYTVSTSPLQSSTGSTLVVITIAAVTEQKQMENARQKSEEPFRSLVTSMEDTVFTLNRDLIHTGVYGTWIKKQLIDPETLIGKSVSEIFGRFAAGHEEACLEVLEQGTCKIFEWSRERGDQTFYFQALLSPLINENGEVYGIVGVSRDITVQKQTELGLLESEERFRQFADNANDVFWMRDCQSKQFIYLSPSFERIWGRPREMGYENLTQLKETVVPEDLPIISSVFQYPHEQDHEIEYRIKRPDGELRWIRSRAFPIYDKQGTVCRMAGIAEDITNIKEQEKLLQKSDKLMVVGELAAGIAHEIRNPLTSIKGFMQLISPDIQDHIQEIILSELNRIESIINEFLILAKPHTDIEFQKKSINEVITQAMVLLHSEANLKNVQFKEQLSSTLPAVLCEGNQLKQVLINVIKNAIEAMHHGGIVTIQTALYKRRFIKITIHDEGIGISKERINRLGEPFYSNKEKGIGLGLMVSLKIIENHKGKITFSSLVNKGTTVTIMLPIDLHRTSNHEAVSE</sequence>
<dbReference type="STRING" id="1196324.A374_10183"/>
<dbReference type="InterPro" id="IPR036890">
    <property type="entry name" value="HATPase_C_sf"/>
</dbReference>
<dbReference type="RefSeq" id="WP_007202121.1">
    <property type="nucleotide sequence ID" value="NZ_AKKV01000025.1"/>
</dbReference>
<evidence type="ECO:0000259" key="9">
    <source>
        <dbReference type="PROSITE" id="PS50109"/>
    </source>
</evidence>
<comment type="caution">
    <text evidence="12">The sequence shown here is derived from an EMBL/GenBank/DDBJ whole genome shotgun (WGS) entry which is preliminary data.</text>
</comment>
<keyword evidence="8" id="KW-0902">Two-component regulatory system</keyword>
<evidence type="ECO:0000313" key="13">
    <source>
        <dbReference type="Proteomes" id="UP000004080"/>
    </source>
</evidence>
<organism evidence="12 13">
    <name type="scientific">Fictibacillus macauensis ZFHKF-1</name>
    <dbReference type="NCBI Taxonomy" id="1196324"/>
    <lineage>
        <taxon>Bacteria</taxon>
        <taxon>Bacillati</taxon>
        <taxon>Bacillota</taxon>
        <taxon>Bacilli</taxon>
        <taxon>Bacillales</taxon>
        <taxon>Fictibacillaceae</taxon>
        <taxon>Fictibacillus</taxon>
    </lineage>
</organism>
<dbReference type="InterPro" id="IPR003594">
    <property type="entry name" value="HATPase_dom"/>
</dbReference>
<dbReference type="EMBL" id="AKKV01000025">
    <property type="protein sequence ID" value="EIT85596.1"/>
    <property type="molecule type" value="Genomic_DNA"/>
</dbReference>
<feature type="domain" description="PAS" evidence="10">
    <location>
        <begin position="7"/>
        <end position="47"/>
    </location>
</feature>
<keyword evidence="13" id="KW-1185">Reference proteome</keyword>
<evidence type="ECO:0000256" key="6">
    <source>
        <dbReference type="ARBA" id="ARBA00022777"/>
    </source>
</evidence>
<dbReference type="SMART" id="SM00388">
    <property type="entry name" value="HisKA"/>
    <property type="match status" value="1"/>
</dbReference>
<dbReference type="SMART" id="SM00387">
    <property type="entry name" value="HATPase_c"/>
    <property type="match status" value="1"/>
</dbReference>
<dbReference type="SMART" id="SM00086">
    <property type="entry name" value="PAC"/>
    <property type="match status" value="2"/>
</dbReference>
<dbReference type="AlphaFoldDB" id="I8J1I7"/>
<dbReference type="InterPro" id="IPR013655">
    <property type="entry name" value="PAS_fold_3"/>
</dbReference>
<evidence type="ECO:0000256" key="1">
    <source>
        <dbReference type="ARBA" id="ARBA00000085"/>
    </source>
</evidence>
<feature type="domain" description="PAC" evidence="11">
    <location>
        <begin position="206"/>
        <end position="262"/>
    </location>
</feature>
<evidence type="ECO:0000259" key="10">
    <source>
        <dbReference type="PROSITE" id="PS50112"/>
    </source>
</evidence>
<keyword evidence="6 12" id="KW-0418">Kinase</keyword>
<dbReference type="GO" id="GO:0005524">
    <property type="term" value="F:ATP binding"/>
    <property type="evidence" value="ECO:0007669"/>
    <property type="project" value="UniProtKB-KW"/>
</dbReference>
<accession>I8J1I7</accession>
<dbReference type="SUPFAM" id="SSF55874">
    <property type="entry name" value="ATPase domain of HSP90 chaperone/DNA topoisomerase II/histidine kinase"/>
    <property type="match status" value="1"/>
</dbReference>
<dbReference type="InterPro" id="IPR004358">
    <property type="entry name" value="Sig_transdc_His_kin-like_C"/>
</dbReference>
<dbReference type="InterPro" id="IPR001610">
    <property type="entry name" value="PAC"/>
</dbReference>
<dbReference type="PANTHER" id="PTHR43304:SF1">
    <property type="entry name" value="PAC DOMAIN-CONTAINING PROTEIN"/>
    <property type="match status" value="1"/>
</dbReference>